<dbReference type="SUPFAM" id="SSF51445">
    <property type="entry name" value="(Trans)glycosidases"/>
    <property type="match status" value="1"/>
</dbReference>
<dbReference type="Gene3D" id="3.20.20.80">
    <property type="entry name" value="Glycosidases"/>
    <property type="match status" value="1"/>
</dbReference>
<dbReference type="PANTHER" id="PTHR47786">
    <property type="entry name" value="ALPHA-1,4-GLUCAN:MALTOSE-1-PHOSPHATE MALTOSYLTRANSFERASE"/>
    <property type="match status" value="1"/>
</dbReference>
<reference evidence="3 4" key="1">
    <citation type="submission" date="2021-04" db="EMBL/GenBank/DDBJ databases">
        <title>The genome sequence of type strain Ideonella paludis KCTC 32238.</title>
        <authorList>
            <person name="Liu Y."/>
        </authorList>
    </citation>
    <scope>NUCLEOTIDE SEQUENCE [LARGE SCALE GENOMIC DNA]</scope>
    <source>
        <strain evidence="3 4">KCTC 32238</strain>
    </source>
</reference>
<comment type="caution">
    <text evidence="3">The sequence shown here is derived from an EMBL/GenBank/DDBJ whole genome shotgun (WGS) entry which is preliminary data.</text>
</comment>
<sequence length="444" mass="49705">MQRRTFNTLLAASAASPYLLHPMTASAAPTADMPHLPWTRQANIYEVNIRQYTPEGTLGAFQAHLPRLQKMGVDILWLMPIQPIGRQERKGSLGSYYSIADYTAVNPEFGGLADVKALVQDAHARGMKVILDWVANHTAWDHPWTSQHKDWYKLNAQGEIFPVTFNEGTPQVEYWSDVVALNYDSAALREAMIGEMAFWVRECDLDGFRCDVAGLVPTAFWNEARRRLDAIKPMFMLAEWSEPELHEQAFDMSYGWDLQDVFKAIGSGKAGADALRAWVRQPTAKPFPAHAYRMRFTSNHDINSWHGTDAELYGPAYGAFAVLSFTLPGMPLIYGGQEGQLDRRLAFFEKDTITWAGFPRQAFYSELIALKKAHPALANGQYGAPVSLLDAGNPQVFAFKRQQNADWVQVVVNVSATPQRYHLQGQEAEIGPWQWAITAAPAAA</sequence>
<dbReference type="Pfam" id="PF00128">
    <property type="entry name" value="Alpha-amylase"/>
    <property type="match status" value="1"/>
</dbReference>
<evidence type="ECO:0000259" key="2">
    <source>
        <dbReference type="SMART" id="SM00642"/>
    </source>
</evidence>
<dbReference type="Proteomes" id="UP000672097">
    <property type="component" value="Unassembled WGS sequence"/>
</dbReference>
<dbReference type="InterPro" id="IPR017853">
    <property type="entry name" value="GH"/>
</dbReference>
<evidence type="ECO:0000256" key="1">
    <source>
        <dbReference type="SAM" id="SignalP"/>
    </source>
</evidence>
<gene>
    <name evidence="3" type="ORF">KAK11_00720</name>
</gene>
<keyword evidence="4" id="KW-1185">Reference proteome</keyword>
<dbReference type="EMBL" id="JAGQDG010000001">
    <property type="protein sequence ID" value="MBQ0933830.1"/>
    <property type="molecule type" value="Genomic_DNA"/>
</dbReference>
<evidence type="ECO:0000313" key="4">
    <source>
        <dbReference type="Proteomes" id="UP000672097"/>
    </source>
</evidence>
<name>A0ABS5DRR6_9BURK</name>
<evidence type="ECO:0000313" key="3">
    <source>
        <dbReference type="EMBL" id="MBQ0933830.1"/>
    </source>
</evidence>
<dbReference type="InterPro" id="IPR006047">
    <property type="entry name" value="GH13_cat_dom"/>
</dbReference>
<dbReference type="PANTHER" id="PTHR47786:SF2">
    <property type="entry name" value="GLYCOSYL HYDROLASE FAMILY 13 CATALYTIC DOMAIN-CONTAINING PROTEIN"/>
    <property type="match status" value="1"/>
</dbReference>
<dbReference type="SMART" id="SM00642">
    <property type="entry name" value="Aamy"/>
    <property type="match status" value="1"/>
</dbReference>
<feature type="chain" id="PRO_5046862211" evidence="1">
    <location>
        <begin position="28"/>
        <end position="444"/>
    </location>
</feature>
<protein>
    <submittedName>
        <fullName evidence="3">Alpha-amylase</fullName>
    </submittedName>
</protein>
<dbReference type="SUPFAM" id="SSF51011">
    <property type="entry name" value="Glycosyl hydrolase domain"/>
    <property type="match status" value="1"/>
</dbReference>
<keyword evidence="1" id="KW-0732">Signal</keyword>
<dbReference type="CDD" id="cd11313">
    <property type="entry name" value="AmyAc_arch_bac_AmyA"/>
    <property type="match status" value="1"/>
</dbReference>
<feature type="domain" description="Glycosyl hydrolase family 13 catalytic" evidence="2">
    <location>
        <begin position="55"/>
        <end position="371"/>
    </location>
</feature>
<feature type="signal peptide" evidence="1">
    <location>
        <begin position="1"/>
        <end position="27"/>
    </location>
</feature>
<proteinExistence type="predicted"/>
<accession>A0ABS5DRR6</accession>
<dbReference type="RefSeq" id="WP_210805164.1">
    <property type="nucleotide sequence ID" value="NZ_JAGQDG010000001.1"/>
</dbReference>
<organism evidence="3 4">
    <name type="scientific">Ideonella paludis</name>
    <dbReference type="NCBI Taxonomy" id="1233411"/>
    <lineage>
        <taxon>Bacteria</taxon>
        <taxon>Pseudomonadati</taxon>
        <taxon>Pseudomonadota</taxon>
        <taxon>Betaproteobacteria</taxon>
        <taxon>Burkholderiales</taxon>
        <taxon>Sphaerotilaceae</taxon>
        <taxon>Ideonella</taxon>
    </lineage>
</organism>